<dbReference type="PROSITE" id="PS51219">
    <property type="entry name" value="DPCK"/>
    <property type="match status" value="1"/>
</dbReference>
<comment type="function">
    <text evidence="5">Catalyzes the phosphorylation of the 3'-hydroxyl group of dephosphocoenzyme A to form coenzyme A.</text>
</comment>
<keyword evidence="3 5" id="KW-0067">ATP-binding</keyword>
<keyword evidence="5 7" id="KW-0808">Transferase</keyword>
<dbReference type="NCBIfam" id="TIGR00152">
    <property type="entry name" value="dephospho-CoA kinase"/>
    <property type="match status" value="1"/>
</dbReference>
<sequence>MKVIKVGITGGIGSGKSVVARILRVLGYKVYDCDKSAAGILLSDMSVRAALVDLLGDDIYLHDGRLNKAKMSGMLFNSPSVRADVNAIVHPAVIADFIRWAEMHSADRLLFVESAILAESGLISAVDKSIMVSAPRPERRERVASRDNISVAQADERIASQMPDEDKCRLCDFVISNAAGDRLLPQIREVIGSLLQD</sequence>
<name>A0A9D2ZTK2_9BACT</name>
<organism evidence="7 8">
    <name type="scientific">Candidatus Avibacteroides avistercoris</name>
    <dbReference type="NCBI Taxonomy" id="2840690"/>
    <lineage>
        <taxon>Bacteria</taxon>
        <taxon>Pseudomonadati</taxon>
        <taxon>Bacteroidota</taxon>
        <taxon>Bacteroidia</taxon>
        <taxon>Bacteroidales</taxon>
        <taxon>Bacteroidaceae</taxon>
        <taxon>Bacteroidaceae incertae sedis</taxon>
        <taxon>Candidatus Avibacteroides</taxon>
    </lineage>
</organism>
<evidence type="ECO:0000313" key="7">
    <source>
        <dbReference type="EMBL" id="HJD52268.1"/>
    </source>
</evidence>
<dbReference type="Proteomes" id="UP000787625">
    <property type="component" value="Unassembled WGS sequence"/>
</dbReference>
<evidence type="ECO:0000256" key="1">
    <source>
        <dbReference type="ARBA" id="ARBA00009018"/>
    </source>
</evidence>
<dbReference type="Gene3D" id="3.40.50.300">
    <property type="entry name" value="P-loop containing nucleotide triphosphate hydrolases"/>
    <property type="match status" value="1"/>
</dbReference>
<reference evidence="7" key="2">
    <citation type="submission" date="2021-04" db="EMBL/GenBank/DDBJ databases">
        <authorList>
            <person name="Gilroy R."/>
        </authorList>
    </citation>
    <scope>NUCLEOTIDE SEQUENCE</scope>
    <source>
        <strain evidence="7">MalCec1-1739</strain>
    </source>
</reference>
<accession>A0A9D2ZTK2</accession>
<keyword evidence="5" id="KW-0963">Cytoplasm</keyword>
<comment type="pathway">
    <text evidence="5">Cofactor biosynthesis; coenzyme A biosynthesis; CoA from (R)-pantothenate: step 5/5.</text>
</comment>
<comment type="similarity">
    <text evidence="1 5">Belongs to the CoaE family.</text>
</comment>
<feature type="binding site" evidence="5">
    <location>
        <begin position="13"/>
        <end position="18"/>
    </location>
    <ligand>
        <name>ATP</name>
        <dbReference type="ChEBI" id="CHEBI:30616"/>
    </ligand>
</feature>
<dbReference type="InterPro" id="IPR001977">
    <property type="entry name" value="Depp_CoAkinase"/>
</dbReference>
<dbReference type="HAMAP" id="MF_00376">
    <property type="entry name" value="Dephospho_CoA_kinase"/>
    <property type="match status" value="1"/>
</dbReference>
<comment type="subcellular location">
    <subcellularLocation>
        <location evidence="5">Cytoplasm</location>
    </subcellularLocation>
</comment>
<evidence type="ECO:0000313" key="8">
    <source>
        <dbReference type="Proteomes" id="UP000787625"/>
    </source>
</evidence>
<keyword evidence="4 5" id="KW-0173">Coenzyme A biosynthesis</keyword>
<proteinExistence type="inferred from homology"/>
<dbReference type="Pfam" id="PF01121">
    <property type="entry name" value="CoaE"/>
    <property type="match status" value="1"/>
</dbReference>
<dbReference type="PANTHER" id="PTHR10695:SF46">
    <property type="entry name" value="BIFUNCTIONAL COENZYME A SYNTHASE-RELATED"/>
    <property type="match status" value="1"/>
</dbReference>
<keyword evidence="2 5" id="KW-0547">Nucleotide-binding</keyword>
<dbReference type="PANTHER" id="PTHR10695">
    <property type="entry name" value="DEPHOSPHO-COA KINASE-RELATED"/>
    <property type="match status" value="1"/>
</dbReference>
<dbReference type="GO" id="GO:0004140">
    <property type="term" value="F:dephospho-CoA kinase activity"/>
    <property type="evidence" value="ECO:0007669"/>
    <property type="project" value="UniProtKB-UniRule"/>
</dbReference>
<evidence type="ECO:0000256" key="5">
    <source>
        <dbReference type="HAMAP-Rule" id="MF_00376"/>
    </source>
</evidence>
<dbReference type="GO" id="GO:0005524">
    <property type="term" value="F:ATP binding"/>
    <property type="evidence" value="ECO:0007669"/>
    <property type="project" value="UniProtKB-UniRule"/>
</dbReference>
<protein>
    <recommendedName>
        <fullName evidence="5 6">Dephospho-CoA kinase</fullName>
        <ecNumber evidence="5 6">2.7.1.24</ecNumber>
    </recommendedName>
    <alternativeName>
        <fullName evidence="5">Dephosphocoenzyme A kinase</fullName>
    </alternativeName>
</protein>
<keyword evidence="5 7" id="KW-0418">Kinase</keyword>
<comment type="catalytic activity">
    <reaction evidence="5">
        <text>3'-dephospho-CoA + ATP = ADP + CoA + H(+)</text>
        <dbReference type="Rhea" id="RHEA:18245"/>
        <dbReference type="ChEBI" id="CHEBI:15378"/>
        <dbReference type="ChEBI" id="CHEBI:30616"/>
        <dbReference type="ChEBI" id="CHEBI:57287"/>
        <dbReference type="ChEBI" id="CHEBI:57328"/>
        <dbReference type="ChEBI" id="CHEBI:456216"/>
        <dbReference type="EC" id="2.7.1.24"/>
    </reaction>
</comment>
<evidence type="ECO:0000256" key="2">
    <source>
        <dbReference type="ARBA" id="ARBA00022741"/>
    </source>
</evidence>
<comment type="caution">
    <text evidence="7">The sequence shown here is derived from an EMBL/GenBank/DDBJ whole genome shotgun (WGS) entry which is preliminary data.</text>
</comment>
<dbReference type="EMBL" id="DWUP01000014">
    <property type="protein sequence ID" value="HJD52268.1"/>
    <property type="molecule type" value="Genomic_DNA"/>
</dbReference>
<dbReference type="EC" id="2.7.1.24" evidence="5 6"/>
<dbReference type="CDD" id="cd02022">
    <property type="entry name" value="DPCK"/>
    <property type="match status" value="1"/>
</dbReference>
<dbReference type="GO" id="GO:0015937">
    <property type="term" value="P:coenzyme A biosynthetic process"/>
    <property type="evidence" value="ECO:0007669"/>
    <property type="project" value="UniProtKB-UniRule"/>
</dbReference>
<evidence type="ECO:0000256" key="6">
    <source>
        <dbReference type="NCBIfam" id="TIGR00152"/>
    </source>
</evidence>
<gene>
    <name evidence="5 7" type="primary">coaE</name>
    <name evidence="7" type="ORF">IAA93_00855</name>
</gene>
<reference evidence="7" key="1">
    <citation type="journal article" date="2021" name="PeerJ">
        <title>Extensive microbial diversity within the chicken gut microbiome revealed by metagenomics and culture.</title>
        <authorList>
            <person name="Gilroy R."/>
            <person name="Ravi A."/>
            <person name="Getino M."/>
            <person name="Pursley I."/>
            <person name="Horton D.L."/>
            <person name="Alikhan N.F."/>
            <person name="Baker D."/>
            <person name="Gharbi K."/>
            <person name="Hall N."/>
            <person name="Watson M."/>
            <person name="Adriaenssens E.M."/>
            <person name="Foster-Nyarko E."/>
            <person name="Jarju S."/>
            <person name="Secka A."/>
            <person name="Antonio M."/>
            <person name="Oren A."/>
            <person name="Chaudhuri R.R."/>
            <person name="La Ragione R."/>
            <person name="Hildebrand F."/>
            <person name="Pallen M.J."/>
        </authorList>
    </citation>
    <scope>NUCLEOTIDE SEQUENCE</scope>
    <source>
        <strain evidence="7">MalCec1-1739</strain>
    </source>
</reference>
<dbReference type="AlphaFoldDB" id="A0A9D2ZTK2"/>
<evidence type="ECO:0000256" key="4">
    <source>
        <dbReference type="ARBA" id="ARBA00022993"/>
    </source>
</evidence>
<dbReference type="GO" id="GO:0005737">
    <property type="term" value="C:cytoplasm"/>
    <property type="evidence" value="ECO:0007669"/>
    <property type="project" value="UniProtKB-SubCell"/>
</dbReference>
<dbReference type="SUPFAM" id="SSF52540">
    <property type="entry name" value="P-loop containing nucleoside triphosphate hydrolases"/>
    <property type="match status" value="1"/>
</dbReference>
<dbReference type="InterPro" id="IPR027417">
    <property type="entry name" value="P-loop_NTPase"/>
</dbReference>
<evidence type="ECO:0000256" key="3">
    <source>
        <dbReference type="ARBA" id="ARBA00022840"/>
    </source>
</evidence>